<dbReference type="Gene3D" id="3.30.470.20">
    <property type="entry name" value="ATP-grasp fold, B domain"/>
    <property type="match status" value="1"/>
</dbReference>
<organism evidence="5 6">
    <name type="scientific">Notothenia coriiceps</name>
    <name type="common">black rockcod</name>
    <dbReference type="NCBI Taxonomy" id="8208"/>
    <lineage>
        <taxon>Eukaryota</taxon>
        <taxon>Metazoa</taxon>
        <taxon>Chordata</taxon>
        <taxon>Craniata</taxon>
        <taxon>Vertebrata</taxon>
        <taxon>Euteleostomi</taxon>
        <taxon>Actinopterygii</taxon>
        <taxon>Neopterygii</taxon>
        <taxon>Teleostei</taxon>
        <taxon>Neoteleostei</taxon>
        <taxon>Acanthomorphata</taxon>
        <taxon>Eupercaria</taxon>
        <taxon>Perciformes</taxon>
        <taxon>Notothenioidei</taxon>
        <taxon>Nototheniidae</taxon>
        <taxon>Notothenia</taxon>
    </lineage>
</organism>
<evidence type="ECO:0000256" key="1">
    <source>
        <dbReference type="ARBA" id="ARBA00022598"/>
    </source>
</evidence>
<dbReference type="GeneID" id="104957180"/>
<dbReference type="GO" id="GO:0070740">
    <property type="term" value="F:tubulin-glutamic acid ligase activity"/>
    <property type="evidence" value="ECO:0007669"/>
    <property type="project" value="TreeGrafter"/>
</dbReference>
<keyword evidence="5" id="KW-1185">Reference proteome</keyword>
<protein>
    <submittedName>
        <fullName evidence="6">Probable tubulin polyglutamylase TTLL2</fullName>
    </submittedName>
</protein>
<keyword evidence="2" id="KW-0547">Nucleotide-binding</keyword>
<dbReference type="OrthoDB" id="277439at2759"/>
<dbReference type="Proteomes" id="UP000504611">
    <property type="component" value="Unplaced"/>
</dbReference>
<gene>
    <name evidence="6" type="primary">ttll2</name>
</gene>
<dbReference type="GO" id="GO:0015631">
    <property type="term" value="F:tubulin binding"/>
    <property type="evidence" value="ECO:0007669"/>
    <property type="project" value="TreeGrafter"/>
</dbReference>
<dbReference type="PROSITE" id="PS51221">
    <property type="entry name" value="TTL"/>
    <property type="match status" value="1"/>
</dbReference>
<feature type="region of interest" description="Disordered" evidence="4">
    <location>
        <begin position="768"/>
        <end position="795"/>
    </location>
</feature>
<dbReference type="PANTHER" id="PTHR12241:SF118">
    <property type="entry name" value="TUBULIN POLYGLUTAMYLASE TTLL2-RELATED"/>
    <property type="match status" value="1"/>
</dbReference>
<dbReference type="RefSeq" id="XP_010783091.1">
    <property type="nucleotide sequence ID" value="XM_010784789.1"/>
</dbReference>
<feature type="region of interest" description="Disordered" evidence="4">
    <location>
        <begin position="551"/>
        <end position="571"/>
    </location>
</feature>
<evidence type="ECO:0000256" key="4">
    <source>
        <dbReference type="SAM" id="MobiDB-lite"/>
    </source>
</evidence>
<evidence type="ECO:0000313" key="6">
    <source>
        <dbReference type="RefSeq" id="XP_010783091.1"/>
    </source>
</evidence>
<dbReference type="CTD" id="83887"/>
<dbReference type="GO" id="GO:0000226">
    <property type="term" value="P:microtubule cytoskeleton organization"/>
    <property type="evidence" value="ECO:0007669"/>
    <property type="project" value="TreeGrafter"/>
</dbReference>
<keyword evidence="1" id="KW-0436">Ligase</keyword>
<dbReference type="SUPFAM" id="SSF56059">
    <property type="entry name" value="Glutathione synthetase ATP-binding domain-like"/>
    <property type="match status" value="1"/>
</dbReference>
<keyword evidence="3" id="KW-0067">ATP-binding</keyword>
<dbReference type="AlphaFoldDB" id="A0A6I9PAE5"/>
<dbReference type="PANTHER" id="PTHR12241">
    <property type="entry name" value="TUBULIN POLYGLUTAMYLASE"/>
    <property type="match status" value="1"/>
</dbReference>
<evidence type="ECO:0000313" key="5">
    <source>
        <dbReference type="Proteomes" id="UP000504611"/>
    </source>
</evidence>
<reference evidence="6" key="1">
    <citation type="submission" date="2025-08" db="UniProtKB">
        <authorList>
            <consortium name="RefSeq"/>
        </authorList>
    </citation>
    <scope>IDENTIFICATION</scope>
    <source>
        <tissue evidence="6">Muscle</tissue>
    </source>
</reference>
<evidence type="ECO:0000256" key="3">
    <source>
        <dbReference type="ARBA" id="ARBA00022840"/>
    </source>
</evidence>
<dbReference type="InterPro" id="IPR004344">
    <property type="entry name" value="TTL/TTLL_fam"/>
</dbReference>
<dbReference type="KEGG" id="ncc:104957180"/>
<proteinExistence type="predicted"/>
<sequence length="805" mass="92523">MEASLVFRLHERGPEVVREVLLERGWEEYDEEEREEEDWNLYWRGSAFRNSEYLNLMPWQRLNHHPKTVGITRKDCLARNLKRMRATFGSSLYDFSPTAFILPNDYTRFLSEYNKVTRGPSAYWICKPVDLSRGRGIFIFEDMRELVYDCPVIVQRYIGNSLLISGYKFDLRIYVCVKSFHPLTVYIHQEGLVRFATEKYNLSSVHNLCAHLTNTSINKFSPFYKSEKERVGRGCKWTMSKFRHFLQSQDINELLLWQRINNIVTLTLLTIAPTVPSCPNCVELLGFDILIDAEFKPWLLEVNYSPALTLDCQADITVKRGLIGDLIDLMNYTLTDSLRERAFQRQGYNKRCIHAQHASPVSIPVLKETKYQKRRNQSLQTLPKIKTHHHPEKINQRQHAFAAVYQRHLPPLHLDKKYASKVVAANKSDTDDRTLNLILGPQSRTDVSVVSRQTWSDRAPWLTDRSLRVSEVTNYDDTETGAEADVSSSLAEIPHRGLGFRREKLQDIYRHLFEDQNNYNRPQFHAMVESMKTAAEQEDGIRQHVNWLQPAEPADMSTPATGGRKRRDAHSNRLGVRLALRRLQGLRPTSPLPQGRQGLLAASQRGVRLPAPGLLRESLRGSRAALSVYQCHHRVGEQRVDIRRRLKGTLVHPVGLAGDILSGGAQRRAPSCGDGEGDRMLGRQTSPLLRLCLPRLGERREGRTASGIRRVRKERPAALNRQQVPPLRVGDFIRTFPFNAATLTASQHTLDVKKVIHELHKLTAQLASRKKLKRREEERDGEEDFDSLLWGPKDPPLLSHCVKPF</sequence>
<name>A0A6I9PAE5_9TELE</name>
<dbReference type="Pfam" id="PF03133">
    <property type="entry name" value="TTL"/>
    <property type="match status" value="1"/>
</dbReference>
<dbReference type="GO" id="GO:0005524">
    <property type="term" value="F:ATP binding"/>
    <property type="evidence" value="ECO:0007669"/>
    <property type="project" value="UniProtKB-KW"/>
</dbReference>
<dbReference type="GO" id="GO:0036064">
    <property type="term" value="C:ciliary basal body"/>
    <property type="evidence" value="ECO:0007669"/>
    <property type="project" value="TreeGrafter"/>
</dbReference>
<evidence type="ECO:0000256" key="2">
    <source>
        <dbReference type="ARBA" id="ARBA00022741"/>
    </source>
</evidence>
<accession>A0A6I9PAE5</accession>